<reference evidence="8 9" key="1">
    <citation type="submission" date="2021-03" db="EMBL/GenBank/DDBJ databases">
        <title>Metabolic Capacity of the Antarctic Cyanobacterium Phormidium pseudopriestleyi that Sustains Oxygenic Photosynthesis in the Presence of Hydrogen Sulfide.</title>
        <authorList>
            <person name="Lumian J.E."/>
            <person name="Jungblut A.D."/>
            <person name="Dillon M.L."/>
            <person name="Hawes I."/>
            <person name="Doran P.T."/>
            <person name="Mackey T.J."/>
            <person name="Dick G.J."/>
            <person name="Grettenberger C.L."/>
            <person name="Sumner D.Y."/>
        </authorList>
    </citation>
    <scope>NUCLEOTIDE SEQUENCE [LARGE SCALE GENOMIC DNA]</scope>
    <source>
        <strain evidence="8 9">FRX01</strain>
    </source>
</reference>
<organism evidence="8 9">
    <name type="scientific">Phormidium pseudopriestleyi FRX01</name>
    <dbReference type="NCBI Taxonomy" id="1759528"/>
    <lineage>
        <taxon>Bacteria</taxon>
        <taxon>Bacillati</taxon>
        <taxon>Cyanobacteriota</taxon>
        <taxon>Cyanophyceae</taxon>
        <taxon>Oscillatoriophycideae</taxon>
        <taxon>Oscillatoriales</taxon>
        <taxon>Oscillatoriaceae</taxon>
        <taxon>Phormidium</taxon>
    </lineage>
</organism>
<evidence type="ECO:0000313" key="8">
    <source>
        <dbReference type="EMBL" id="MBO0348076.1"/>
    </source>
</evidence>
<evidence type="ECO:0000256" key="7">
    <source>
        <dbReference type="RuleBase" id="RU361257"/>
    </source>
</evidence>
<comment type="caution">
    <text evidence="8">The sequence shown here is derived from an EMBL/GenBank/DDBJ whole genome shotgun (WGS) entry which is preliminary data.</text>
</comment>
<dbReference type="GO" id="GO:0008168">
    <property type="term" value="F:methyltransferase activity"/>
    <property type="evidence" value="ECO:0007669"/>
    <property type="project" value="UniProtKB-KW"/>
</dbReference>
<dbReference type="InterPro" id="IPR002052">
    <property type="entry name" value="DNA_methylase_N6_adenine_CS"/>
</dbReference>
<dbReference type="PRINTS" id="PR00505">
    <property type="entry name" value="D12N6MTFRASE"/>
</dbReference>
<evidence type="ECO:0000256" key="6">
    <source>
        <dbReference type="ARBA" id="ARBA00047942"/>
    </source>
</evidence>
<evidence type="ECO:0000313" key="9">
    <source>
        <dbReference type="Proteomes" id="UP000664844"/>
    </source>
</evidence>
<dbReference type="InterPro" id="IPR012263">
    <property type="entry name" value="M_m6A_EcoRV"/>
</dbReference>
<dbReference type="EMBL" id="JAFLQW010000069">
    <property type="protein sequence ID" value="MBO0348076.1"/>
    <property type="molecule type" value="Genomic_DNA"/>
</dbReference>
<dbReference type="EC" id="2.1.1.72" evidence="2 7"/>
<evidence type="ECO:0000256" key="5">
    <source>
        <dbReference type="ARBA" id="ARBA00022691"/>
    </source>
</evidence>
<evidence type="ECO:0000256" key="1">
    <source>
        <dbReference type="ARBA" id="ARBA00006594"/>
    </source>
</evidence>
<keyword evidence="4 7" id="KW-0808">Transferase</keyword>
<dbReference type="GO" id="GO:0032259">
    <property type="term" value="P:methylation"/>
    <property type="evidence" value="ECO:0007669"/>
    <property type="project" value="UniProtKB-KW"/>
</dbReference>
<dbReference type="PANTHER" id="PTHR30481">
    <property type="entry name" value="DNA ADENINE METHYLASE"/>
    <property type="match status" value="1"/>
</dbReference>
<dbReference type="InterPro" id="IPR012327">
    <property type="entry name" value="MeTrfase_D12"/>
</dbReference>
<protein>
    <recommendedName>
        <fullName evidence="2 7">Site-specific DNA-methyltransferase (adenine-specific)</fullName>
        <ecNumber evidence="2 7">2.1.1.72</ecNumber>
    </recommendedName>
</protein>
<dbReference type="InterPro" id="IPR023095">
    <property type="entry name" value="Ade_MeTrfase_dom_2"/>
</dbReference>
<dbReference type="SUPFAM" id="SSF53335">
    <property type="entry name" value="S-adenosyl-L-methionine-dependent methyltransferases"/>
    <property type="match status" value="1"/>
</dbReference>
<sequence>MNETTTLTVLPRPFLKWAGGKTQLIQQYKPLFPPHFKNYYEPFLGGGAVFFYLFQAHSSGFNAVLSDINEELINLYRCVHNDVEALIKELQFHQSKHNSEYYYQIRAKKNRQRVKKAARIIYLNKTCFNGLYRENSKGEFNVPIGRYKNPTICNAELLRADSQALQSVKLEIRDFDKVLDEAKTDQDFVYFDPPYYPLSNTSQFTSYSRYNFNEEDQIRLRDVFNELANRGVKVMLSNSDCPFIRKLYQDFQIHQVSAARSINSKGSHRGKISEVVVTSY</sequence>
<evidence type="ECO:0000256" key="3">
    <source>
        <dbReference type="ARBA" id="ARBA00022603"/>
    </source>
</evidence>
<dbReference type="PIRSF" id="PIRSF000398">
    <property type="entry name" value="M_m6A_EcoRV"/>
    <property type="match status" value="1"/>
</dbReference>
<proteinExistence type="inferred from homology"/>
<evidence type="ECO:0000256" key="2">
    <source>
        <dbReference type="ARBA" id="ARBA00011900"/>
    </source>
</evidence>
<dbReference type="Gene3D" id="1.10.1020.10">
    <property type="entry name" value="Adenine-specific Methyltransferase, Domain 2"/>
    <property type="match status" value="1"/>
</dbReference>
<keyword evidence="9" id="KW-1185">Reference proteome</keyword>
<dbReference type="PANTHER" id="PTHR30481:SF3">
    <property type="entry name" value="DNA ADENINE METHYLASE"/>
    <property type="match status" value="1"/>
</dbReference>
<dbReference type="Gene3D" id="3.40.50.150">
    <property type="entry name" value="Vaccinia Virus protein VP39"/>
    <property type="match status" value="1"/>
</dbReference>
<comment type="similarity">
    <text evidence="1 7">Belongs to the N(4)/N(6)-methyltransferase family.</text>
</comment>
<dbReference type="InterPro" id="IPR029063">
    <property type="entry name" value="SAM-dependent_MTases_sf"/>
</dbReference>
<dbReference type="Proteomes" id="UP000664844">
    <property type="component" value="Unassembled WGS sequence"/>
</dbReference>
<comment type="catalytic activity">
    <reaction evidence="6 7">
        <text>a 2'-deoxyadenosine in DNA + S-adenosyl-L-methionine = an N(6)-methyl-2'-deoxyadenosine in DNA + S-adenosyl-L-homocysteine + H(+)</text>
        <dbReference type="Rhea" id="RHEA:15197"/>
        <dbReference type="Rhea" id="RHEA-COMP:12418"/>
        <dbReference type="Rhea" id="RHEA-COMP:12419"/>
        <dbReference type="ChEBI" id="CHEBI:15378"/>
        <dbReference type="ChEBI" id="CHEBI:57856"/>
        <dbReference type="ChEBI" id="CHEBI:59789"/>
        <dbReference type="ChEBI" id="CHEBI:90615"/>
        <dbReference type="ChEBI" id="CHEBI:90616"/>
        <dbReference type="EC" id="2.1.1.72"/>
    </reaction>
</comment>
<keyword evidence="5 7" id="KW-0949">S-adenosyl-L-methionine</keyword>
<gene>
    <name evidence="8" type="ORF">J0895_02955</name>
</gene>
<accession>A0ABS3FLU4</accession>
<dbReference type="Pfam" id="PF02086">
    <property type="entry name" value="MethyltransfD12"/>
    <property type="match status" value="1"/>
</dbReference>
<evidence type="ECO:0000256" key="4">
    <source>
        <dbReference type="ARBA" id="ARBA00022679"/>
    </source>
</evidence>
<name>A0ABS3FLU4_9CYAN</name>
<keyword evidence="3 7" id="KW-0489">Methyltransferase</keyword>
<dbReference type="NCBIfam" id="TIGR00571">
    <property type="entry name" value="dam"/>
    <property type="match status" value="1"/>
</dbReference>
<dbReference type="PROSITE" id="PS00092">
    <property type="entry name" value="N6_MTASE"/>
    <property type="match status" value="1"/>
</dbReference>